<dbReference type="PANTHER" id="PTHR34655">
    <property type="entry name" value="CONSERVED WITHIN P. AEROPHILUM"/>
    <property type="match status" value="1"/>
</dbReference>
<dbReference type="STRING" id="679926.Mpet_0434"/>
<sequence>MVKTIPARGIKSPNASILAANVIRHSAEPDEEIRFLLSPGAEKGMDAVAEKFGYNLETGKNGGDVEVRMTPHGTKMQEVDVTGDTCPGPAITVGNILESLGIGERLKVKCANGSTLEDIARAVTSGGSRVIEEGGEGDRHYLIAEKAERPAAGEASALAANLDSVVIIQSNGISNAERAYATFLFSKVALSMGKTVTIFLLMDGASMAKKGAATGVKHPSFDRLDSLMNEVIEGGTKVYVCELSAQFRGINEGNLVEGMKIAGAATYIDLISNPANAVVNF</sequence>
<dbReference type="OrthoDB" id="45650at2157"/>
<evidence type="ECO:0000259" key="1">
    <source>
        <dbReference type="PROSITE" id="PS01148"/>
    </source>
</evidence>
<gene>
    <name evidence="2" type="ordered locus">Mpet_0434</name>
</gene>
<dbReference type="KEGG" id="mpi:Mpet_0434"/>
<dbReference type="Proteomes" id="UP000006565">
    <property type="component" value="Chromosome"/>
</dbReference>
<dbReference type="InterPro" id="IPR003787">
    <property type="entry name" value="Sulphur_relay_DsrE/F-like"/>
</dbReference>
<dbReference type="Gene3D" id="3.40.1260.10">
    <property type="entry name" value="DsrEFH-like"/>
    <property type="match status" value="1"/>
</dbReference>
<organism evidence="2 3">
    <name type="scientific">Methanolacinia petrolearia (strain DSM 11571 / OCM 486 / SEBR 4847)</name>
    <name type="common">Methanoplanus petrolearius</name>
    <dbReference type="NCBI Taxonomy" id="679926"/>
    <lineage>
        <taxon>Archaea</taxon>
        <taxon>Methanobacteriati</taxon>
        <taxon>Methanobacteriota</taxon>
        <taxon>Stenosarchaea group</taxon>
        <taxon>Methanomicrobia</taxon>
        <taxon>Methanomicrobiales</taxon>
        <taxon>Methanomicrobiaceae</taxon>
        <taxon>Methanolacinia</taxon>
    </lineage>
</organism>
<feature type="domain" description="UPF0033" evidence="1">
    <location>
        <begin position="79"/>
        <end position="103"/>
    </location>
</feature>
<dbReference type="eggNOG" id="arCOG02066">
    <property type="taxonomic scope" value="Archaea"/>
</dbReference>
<dbReference type="PROSITE" id="PS01148">
    <property type="entry name" value="UPF0033"/>
    <property type="match status" value="1"/>
</dbReference>
<evidence type="ECO:0000313" key="3">
    <source>
        <dbReference type="Proteomes" id="UP000006565"/>
    </source>
</evidence>
<dbReference type="Pfam" id="PF02635">
    <property type="entry name" value="DsrE"/>
    <property type="match status" value="1"/>
</dbReference>
<dbReference type="AlphaFoldDB" id="E1RGJ7"/>
<dbReference type="GeneID" id="9742882"/>
<dbReference type="EMBL" id="CP002117">
    <property type="protein sequence ID" value="ADN35208.1"/>
    <property type="molecule type" value="Genomic_DNA"/>
</dbReference>
<dbReference type="InterPro" id="IPR001455">
    <property type="entry name" value="TusA-like"/>
</dbReference>
<accession>E1RGJ7</accession>
<dbReference type="eggNOG" id="arCOG02062">
    <property type="taxonomic scope" value="Archaea"/>
</dbReference>
<dbReference type="RefSeq" id="WP_013328386.1">
    <property type="nucleotide sequence ID" value="NC_014507.1"/>
</dbReference>
<name>E1RGJ7_METP4</name>
<dbReference type="HOGENOM" id="CLU_088479_0_0_2"/>
<dbReference type="Gene3D" id="3.30.110.40">
    <property type="entry name" value="TusA-like domain"/>
    <property type="match status" value="1"/>
</dbReference>
<keyword evidence="3" id="KW-1185">Reference proteome</keyword>
<protein>
    <submittedName>
        <fullName evidence="2">DsrE family protein</fullName>
    </submittedName>
</protein>
<dbReference type="PANTHER" id="PTHR34655:SF2">
    <property type="entry name" value="PEROXIREDOXIN FAMILY PROTEIN"/>
    <property type="match status" value="1"/>
</dbReference>
<dbReference type="InterPro" id="IPR027396">
    <property type="entry name" value="DsrEFH-like"/>
</dbReference>
<dbReference type="Pfam" id="PF01206">
    <property type="entry name" value="TusA"/>
    <property type="match status" value="1"/>
</dbReference>
<dbReference type="CDD" id="cd00291">
    <property type="entry name" value="SirA_YedF_YeeD"/>
    <property type="match status" value="1"/>
</dbReference>
<dbReference type="SUPFAM" id="SSF64307">
    <property type="entry name" value="SirA-like"/>
    <property type="match status" value="1"/>
</dbReference>
<dbReference type="InterPro" id="IPR036868">
    <property type="entry name" value="TusA-like_sf"/>
</dbReference>
<dbReference type="SUPFAM" id="SSF75169">
    <property type="entry name" value="DsrEFH-like"/>
    <property type="match status" value="1"/>
</dbReference>
<evidence type="ECO:0000313" key="2">
    <source>
        <dbReference type="EMBL" id="ADN35208.1"/>
    </source>
</evidence>
<proteinExistence type="predicted"/>
<reference evidence="2 3" key="1">
    <citation type="journal article" date="2010" name="Stand. Genomic Sci.">
        <title>Complete genome sequence of Methanoplanus petrolearius type strain (SEBR 4847).</title>
        <authorList>
            <person name="Brambilla E."/>
            <person name="Djao O.D."/>
            <person name="Daligault H."/>
            <person name="Lapidus A."/>
            <person name="Lucas S."/>
            <person name="Hammon N."/>
            <person name="Nolan M."/>
            <person name="Tice H."/>
            <person name="Cheng J.F."/>
            <person name="Han C."/>
            <person name="Tapia R."/>
            <person name="Goodwin L."/>
            <person name="Pitluck S."/>
            <person name="Liolios K."/>
            <person name="Ivanova N."/>
            <person name="Mavromatis K."/>
            <person name="Mikhailova N."/>
            <person name="Pati A."/>
            <person name="Chen A."/>
            <person name="Palaniappan K."/>
            <person name="Land M."/>
            <person name="Hauser L."/>
            <person name="Chang Y.J."/>
            <person name="Jeffries C.D."/>
            <person name="Rohde M."/>
            <person name="Spring S."/>
            <person name="Sikorski J."/>
            <person name="Goker M."/>
            <person name="Woyke T."/>
            <person name="Bristow J."/>
            <person name="Eisen J.A."/>
            <person name="Markowitz V."/>
            <person name="Hugenholtz P."/>
            <person name="Kyrpides N.C."/>
            <person name="Klenk H.P."/>
        </authorList>
    </citation>
    <scope>NUCLEOTIDE SEQUENCE [LARGE SCALE GENOMIC DNA]</scope>
    <source>
        <strain evidence="3">DSM 11571 / OCM 486 / SEBR 4847</strain>
    </source>
</reference>